<gene>
    <name evidence="2" type="ORF">TNCV_3298291</name>
</gene>
<feature type="region of interest" description="Disordered" evidence="1">
    <location>
        <begin position="1"/>
        <end position="110"/>
    </location>
</feature>
<sequence>MQEKGSFVTVCGTRQEKRPPIREAHKRQLTSSSASTKQVKKRVRKTKENFEQVPAENSRPETEETSPGKPVPDLQEDQCKPRRDQSGPEETNSVDQARTTSIIVDSRDNKVARSLRRVQEAEGQHH</sequence>
<dbReference type="Proteomes" id="UP000887159">
    <property type="component" value="Unassembled WGS sequence"/>
</dbReference>
<keyword evidence="3" id="KW-1185">Reference proteome</keyword>
<comment type="caution">
    <text evidence="2">The sequence shown here is derived from an EMBL/GenBank/DDBJ whole genome shotgun (WGS) entry which is preliminary data.</text>
</comment>
<evidence type="ECO:0000313" key="2">
    <source>
        <dbReference type="EMBL" id="GFY22186.1"/>
    </source>
</evidence>
<dbReference type="AlphaFoldDB" id="A0A8X7B7D4"/>
<dbReference type="EMBL" id="BMAU01021359">
    <property type="protein sequence ID" value="GFY22186.1"/>
    <property type="molecule type" value="Genomic_DNA"/>
</dbReference>
<feature type="compositionally biased region" description="Basic and acidic residues" evidence="1">
    <location>
        <begin position="77"/>
        <end position="86"/>
    </location>
</feature>
<evidence type="ECO:0000256" key="1">
    <source>
        <dbReference type="SAM" id="MobiDB-lite"/>
    </source>
</evidence>
<accession>A0A8X7B7D4</accession>
<protein>
    <submittedName>
        <fullName evidence="2">Uncharacterized protein</fullName>
    </submittedName>
</protein>
<name>A0A8X7B7D4_TRICX</name>
<proteinExistence type="predicted"/>
<evidence type="ECO:0000313" key="3">
    <source>
        <dbReference type="Proteomes" id="UP000887159"/>
    </source>
</evidence>
<feature type="compositionally biased region" description="Polar residues" evidence="1">
    <location>
        <begin position="88"/>
        <end position="103"/>
    </location>
</feature>
<organism evidence="2 3">
    <name type="scientific">Trichonephila clavipes</name>
    <name type="common">Golden silk orbweaver</name>
    <name type="synonym">Nephila clavipes</name>
    <dbReference type="NCBI Taxonomy" id="2585209"/>
    <lineage>
        <taxon>Eukaryota</taxon>
        <taxon>Metazoa</taxon>
        <taxon>Ecdysozoa</taxon>
        <taxon>Arthropoda</taxon>
        <taxon>Chelicerata</taxon>
        <taxon>Arachnida</taxon>
        <taxon>Araneae</taxon>
        <taxon>Araneomorphae</taxon>
        <taxon>Entelegynae</taxon>
        <taxon>Araneoidea</taxon>
        <taxon>Nephilidae</taxon>
        <taxon>Trichonephila</taxon>
    </lineage>
</organism>
<feature type="compositionally biased region" description="Basic and acidic residues" evidence="1">
    <location>
        <begin position="14"/>
        <end position="23"/>
    </location>
</feature>
<reference evidence="2" key="1">
    <citation type="submission" date="2020-08" db="EMBL/GenBank/DDBJ databases">
        <title>Multicomponent nature underlies the extraordinary mechanical properties of spider dragline silk.</title>
        <authorList>
            <person name="Kono N."/>
            <person name="Nakamura H."/>
            <person name="Mori M."/>
            <person name="Yoshida Y."/>
            <person name="Ohtoshi R."/>
            <person name="Malay A.D."/>
            <person name="Moran D.A.P."/>
            <person name="Tomita M."/>
            <person name="Numata K."/>
            <person name="Arakawa K."/>
        </authorList>
    </citation>
    <scope>NUCLEOTIDE SEQUENCE</scope>
</reference>